<evidence type="ECO:0000313" key="1">
    <source>
        <dbReference type="EMBL" id="MBU2691259.1"/>
    </source>
</evidence>
<dbReference type="AlphaFoldDB" id="A0A948RX62"/>
<organism evidence="1 2">
    <name type="scientific">Eiseniibacteriota bacterium</name>
    <dbReference type="NCBI Taxonomy" id="2212470"/>
    <lineage>
        <taxon>Bacteria</taxon>
        <taxon>Candidatus Eiseniibacteriota</taxon>
    </lineage>
</organism>
<sequence>FKGGLTMDDNPALFTDRKEAEIEAMGRMMALRAARAIANAGIGAKLQDVRYIEILDGDGKLLFKTELPELGHQNR</sequence>
<protein>
    <submittedName>
        <fullName evidence="1">Uncharacterized protein</fullName>
    </submittedName>
</protein>
<dbReference type="EMBL" id="JAHJDP010000051">
    <property type="protein sequence ID" value="MBU2691259.1"/>
    <property type="molecule type" value="Genomic_DNA"/>
</dbReference>
<feature type="non-terminal residue" evidence="1">
    <location>
        <position position="1"/>
    </location>
</feature>
<comment type="caution">
    <text evidence="1">The sequence shown here is derived from an EMBL/GenBank/DDBJ whole genome shotgun (WGS) entry which is preliminary data.</text>
</comment>
<name>A0A948RX62_UNCEI</name>
<gene>
    <name evidence="1" type="ORF">KJ970_10040</name>
</gene>
<reference evidence="1" key="1">
    <citation type="submission" date="2021-05" db="EMBL/GenBank/DDBJ databases">
        <title>Energy efficiency and biological interactions define the core microbiome of deep oligotrophic groundwater.</title>
        <authorList>
            <person name="Mehrshad M."/>
            <person name="Lopez-Fernandez M."/>
            <person name="Bell E."/>
            <person name="Bernier-Latmani R."/>
            <person name="Bertilsson S."/>
            <person name="Dopson M."/>
        </authorList>
    </citation>
    <scope>NUCLEOTIDE SEQUENCE</scope>
    <source>
        <strain evidence="1">Modern_marine.mb.64</strain>
    </source>
</reference>
<proteinExistence type="predicted"/>
<evidence type="ECO:0000313" key="2">
    <source>
        <dbReference type="Proteomes" id="UP000777784"/>
    </source>
</evidence>
<accession>A0A948RX62</accession>
<dbReference type="Proteomes" id="UP000777784">
    <property type="component" value="Unassembled WGS sequence"/>
</dbReference>